<keyword evidence="1" id="KW-0805">Transcription regulation</keyword>
<dbReference type="RefSeq" id="WP_091610017.1">
    <property type="nucleotide sequence ID" value="NZ_FNNC01000001.1"/>
</dbReference>
<evidence type="ECO:0000256" key="2">
    <source>
        <dbReference type="ARBA" id="ARBA00023125"/>
    </source>
</evidence>
<evidence type="ECO:0000313" key="6">
    <source>
        <dbReference type="EMBL" id="SDW00219.1"/>
    </source>
</evidence>
<protein>
    <submittedName>
        <fullName evidence="6">Transcriptional regulator, TetR family</fullName>
    </submittedName>
</protein>
<reference evidence="6 7" key="1">
    <citation type="submission" date="2016-10" db="EMBL/GenBank/DDBJ databases">
        <authorList>
            <person name="de Groot N.N."/>
        </authorList>
    </citation>
    <scope>NUCLEOTIDE SEQUENCE [LARGE SCALE GENOMIC DNA]</scope>
    <source>
        <strain evidence="6 7">DSM 23126</strain>
    </source>
</reference>
<evidence type="ECO:0000259" key="5">
    <source>
        <dbReference type="PROSITE" id="PS50977"/>
    </source>
</evidence>
<evidence type="ECO:0000256" key="3">
    <source>
        <dbReference type="ARBA" id="ARBA00023163"/>
    </source>
</evidence>
<dbReference type="STRING" id="1122204.SAMN05421781_0050"/>
<accession>A0A1H2Q190</accession>
<proteinExistence type="predicted"/>
<dbReference type="GO" id="GO:0000976">
    <property type="term" value="F:transcription cis-regulatory region binding"/>
    <property type="evidence" value="ECO:0007669"/>
    <property type="project" value="TreeGrafter"/>
</dbReference>
<name>A0A1H2Q190_9BACI</name>
<dbReference type="InterPro" id="IPR036271">
    <property type="entry name" value="Tet_transcr_reg_TetR-rel_C_sf"/>
</dbReference>
<dbReference type="PANTHER" id="PTHR30055">
    <property type="entry name" value="HTH-TYPE TRANSCRIPTIONAL REGULATOR RUTR"/>
    <property type="match status" value="1"/>
</dbReference>
<dbReference type="PANTHER" id="PTHR30055:SF234">
    <property type="entry name" value="HTH-TYPE TRANSCRIPTIONAL REGULATOR BETI"/>
    <property type="match status" value="1"/>
</dbReference>
<evidence type="ECO:0000256" key="1">
    <source>
        <dbReference type="ARBA" id="ARBA00023015"/>
    </source>
</evidence>
<dbReference type="GO" id="GO:0003700">
    <property type="term" value="F:DNA-binding transcription factor activity"/>
    <property type="evidence" value="ECO:0007669"/>
    <property type="project" value="TreeGrafter"/>
</dbReference>
<evidence type="ECO:0000256" key="4">
    <source>
        <dbReference type="PROSITE-ProRule" id="PRU00335"/>
    </source>
</evidence>
<dbReference type="PRINTS" id="PR00455">
    <property type="entry name" value="HTHTETR"/>
</dbReference>
<dbReference type="SUPFAM" id="SSF48498">
    <property type="entry name" value="Tetracyclin repressor-like, C-terminal domain"/>
    <property type="match status" value="1"/>
</dbReference>
<dbReference type="SUPFAM" id="SSF46689">
    <property type="entry name" value="Homeodomain-like"/>
    <property type="match status" value="1"/>
</dbReference>
<dbReference type="Pfam" id="PF00440">
    <property type="entry name" value="TetR_N"/>
    <property type="match status" value="1"/>
</dbReference>
<dbReference type="EMBL" id="FNNC01000001">
    <property type="protein sequence ID" value="SDW00219.1"/>
    <property type="molecule type" value="Genomic_DNA"/>
</dbReference>
<dbReference type="InterPro" id="IPR009057">
    <property type="entry name" value="Homeodomain-like_sf"/>
</dbReference>
<feature type="domain" description="HTH tetR-type" evidence="5">
    <location>
        <begin position="6"/>
        <end position="66"/>
    </location>
</feature>
<dbReference type="Gene3D" id="1.10.10.60">
    <property type="entry name" value="Homeodomain-like"/>
    <property type="match status" value="1"/>
</dbReference>
<gene>
    <name evidence="6" type="ORF">SAMN05421781_0050</name>
</gene>
<dbReference type="Gene3D" id="1.10.357.10">
    <property type="entry name" value="Tetracycline Repressor, domain 2"/>
    <property type="match status" value="1"/>
</dbReference>
<feature type="DNA-binding region" description="H-T-H motif" evidence="4">
    <location>
        <begin position="29"/>
        <end position="48"/>
    </location>
</feature>
<sequence>MPRQRTIDRRTLFQETEKLIMDEGYHSFHFKALSERLGVARSTIYNYYAKKEELVTAYMLDKLEQVFAQLDEADLQTDFSVRMKAYIRVWVQQASVHQAFDIFPVMDHHASAQVEINVEQLQQYLGRLGSRAYTLIEAGKREGAIRGDLPTHGITRMLMVAVQAPDPSLSEEEWVETIYNIFLNGIKHP</sequence>
<dbReference type="InterPro" id="IPR001647">
    <property type="entry name" value="HTH_TetR"/>
</dbReference>
<keyword evidence="7" id="KW-1185">Reference proteome</keyword>
<keyword evidence="3" id="KW-0804">Transcription</keyword>
<dbReference type="OrthoDB" id="153047at2"/>
<dbReference type="Proteomes" id="UP000199488">
    <property type="component" value="Unassembled WGS sequence"/>
</dbReference>
<organism evidence="6 7">
    <name type="scientific">Marinococcus luteus</name>
    <dbReference type="NCBI Taxonomy" id="1122204"/>
    <lineage>
        <taxon>Bacteria</taxon>
        <taxon>Bacillati</taxon>
        <taxon>Bacillota</taxon>
        <taxon>Bacilli</taxon>
        <taxon>Bacillales</taxon>
        <taxon>Bacillaceae</taxon>
        <taxon>Marinococcus</taxon>
    </lineage>
</organism>
<dbReference type="AlphaFoldDB" id="A0A1H2Q190"/>
<keyword evidence="2 4" id="KW-0238">DNA-binding</keyword>
<dbReference type="PROSITE" id="PS50977">
    <property type="entry name" value="HTH_TETR_2"/>
    <property type="match status" value="1"/>
</dbReference>
<evidence type="ECO:0000313" key="7">
    <source>
        <dbReference type="Proteomes" id="UP000199488"/>
    </source>
</evidence>
<dbReference type="InterPro" id="IPR050109">
    <property type="entry name" value="HTH-type_TetR-like_transc_reg"/>
</dbReference>